<feature type="region of interest" description="Disordered" evidence="1">
    <location>
        <begin position="1"/>
        <end position="43"/>
    </location>
</feature>
<dbReference type="KEGG" id="dpu:SU48_08320"/>
<feature type="compositionally biased region" description="Basic and acidic residues" evidence="1">
    <location>
        <begin position="83"/>
        <end position="99"/>
    </location>
</feature>
<organism evidence="2 3">
    <name type="scientific">Deinococcus puniceus</name>
    <dbReference type="NCBI Taxonomy" id="1182568"/>
    <lineage>
        <taxon>Bacteria</taxon>
        <taxon>Thermotogati</taxon>
        <taxon>Deinococcota</taxon>
        <taxon>Deinococci</taxon>
        <taxon>Deinococcales</taxon>
        <taxon>Deinococcaceae</taxon>
        <taxon>Deinococcus</taxon>
    </lineage>
</organism>
<evidence type="ECO:0000256" key="1">
    <source>
        <dbReference type="SAM" id="MobiDB-lite"/>
    </source>
</evidence>
<dbReference type="OrthoDB" id="74270at2"/>
<dbReference type="AlphaFoldDB" id="A0A172T9S5"/>
<evidence type="ECO:0000313" key="3">
    <source>
        <dbReference type="Proteomes" id="UP000077363"/>
    </source>
</evidence>
<keyword evidence="3" id="KW-1185">Reference proteome</keyword>
<protein>
    <submittedName>
        <fullName evidence="2">Uncharacterized protein</fullName>
    </submittedName>
</protein>
<dbReference type="PATRIC" id="fig|1182568.3.peg.1731"/>
<gene>
    <name evidence="2" type="ORF">SU48_08320</name>
</gene>
<name>A0A172T9S5_9DEIO</name>
<evidence type="ECO:0000313" key="2">
    <source>
        <dbReference type="EMBL" id="ANE43778.1"/>
    </source>
</evidence>
<dbReference type="Proteomes" id="UP000077363">
    <property type="component" value="Chromosome"/>
</dbReference>
<proteinExistence type="predicted"/>
<dbReference type="STRING" id="1182568.SU48_08320"/>
<sequence>MTDNSNRYGNEPLGKSVEEIEQDAGNRVNSAVEGEERRDNDETFVPAIANGNASSVPGIVGGTAGGVPAILHTNLLAGVDGNDSTHDGRTRENRDSSEE</sequence>
<accession>A0A172T9S5</accession>
<feature type="region of interest" description="Disordered" evidence="1">
    <location>
        <begin position="77"/>
        <end position="99"/>
    </location>
</feature>
<dbReference type="RefSeq" id="WP_064014846.1">
    <property type="nucleotide sequence ID" value="NZ_CP011387.1"/>
</dbReference>
<reference evidence="2 3" key="1">
    <citation type="submission" date="2015-01" db="EMBL/GenBank/DDBJ databases">
        <title>Deinococcus puniceus/DY1/ whole genome sequencing.</title>
        <authorList>
            <person name="Kim M.K."/>
            <person name="Srinivasan S."/>
            <person name="Lee J.-J."/>
        </authorList>
    </citation>
    <scope>NUCLEOTIDE SEQUENCE [LARGE SCALE GENOMIC DNA]</scope>
    <source>
        <strain evidence="2 3">DY1</strain>
    </source>
</reference>
<dbReference type="EMBL" id="CP011387">
    <property type="protein sequence ID" value="ANE43778.1"/>
    <property type="molecule type" value="Genomic_DNA"/>
</dbReference>